<evidence type="ECO:0000313" key="3">
    <source>
        <dbReference type="Proteomes" id="UP000233750"/>
    </source>
</evidence>
<evidence type="ECO:0000313" key="2">
    <source>
        <dbReference type="EMBL" id="PKV94575.1"/>
    </source>
</evidence>
<dbReference type="InterPro" id="IPR050229">
    <property type="entry name" value="GlpE_sulfurtransferase"/>
</dbReference>
<dbReference type="Gene3D" id="3.40.250.10">
    <property type="entry name" value="Rhodanese-like domain"/>
    <property type="match status" value="1"/>
</dbReference>
<dbReference type="PROSITE" id="PS00380">
    <property type="entry name" value="RHODANESE_1"/>
    <property type="match status" value="1"/>
</dbReference>
<dbReference type="SUPFAM" id="SSF52821">
    <property type="entry name" value="Rhodanese/Cell cycle control phosphatase"/>
    <property type="match status" value="1"/>
</dbReference>
<dbReference type="Proteomes" id="UP000233750">
    <property type="component" value="Unassembled WGS sequence"/>
</dbReference>
<accession>A0A2N3WL51</accession>
<dbReference type="InterPro" id="IPR036873">
    <property type="entry name" value="Rhodanese-like_dom_sf"/>
</dbReference>
<dbReference type="Pfam" id="PF00581">
    <property type="entry name" value="Rhodanese"/>
    <property type="match status" value="1"/>
</dbReference>
<gene>
    <name evidence="2" type="ORF">ATK30_5454</name>
</gene>
<reference evidence="2 3" key="1">
    <citation type="submission" date="2017-12" db="EMBL/GenBank/DDBJ databases">
        <title>Sequencing the genomes of 1000 Actinobacteria strains.</title>
        <authorList>
            <person name="Klenk H.-P."/>
        </authorList>
    </citation>
    <scope>NUCLEOTIDE SEQUENCE [LARGE SCALE GENOMIC DNA]</scope>
    <source>
        <strain evidence="2 3">DSM 45165</strain>
    </source>
</reference>
<dbReference type="InterPro" id="IPR001307">
    <property type="entry name" value="Thiosulphate_STrfase_CS"/>
</dbReference>
<feature type="domain" description="Rhodanese" evidence="1">
    <location>
        <begin position="15"/>
        <end position="107"/>
    </location>
</feature>
<sequence>MVEPITRGEVKKRIDAGSAIVVEALPAGYYAKAHLPGALNLPVDDVEKLAPTLLPDKDSAVIVYCADSPCQNSGTVAKHLAELGYTQVFDYDEGKADWIAAGLPTESGN</sequence>
<dbReference type="PROSITE" id="PS50206">
    <property type="entry name" value="RHODANESE_3"/>
    <property type="match status" value="1"/>
</dbReference>
<dbReference type="EMBL" id="PJMY01000003">
    <property type="protein sequence ID" value="PKV94575.1"/>
    <property type="molecule type" value="Genomic_DNA"/>
</dbReference>
<dbReference type="PANTHER" id="PTHR43031:SF18">
    <property type="entry name" value="RHODANESE-RELATED SULFURTRANSFERASES"/>
    <property type="match status" value="1"/>
</dbReference>
<dbReference type="SMART" id="SM00450">
    <property type="entry name" value="RHOD"/>
    <property type="match status" value="1"/>
</dbReference>
<keyword evidence="3" id="KW-1185">Reference proteome</keyword>
<name>A0A2N3WL51_9PSEU</name>
<evidence type="ECO:0000259" key="1">
    <source>
        <dbReference type="PROSITE" id="PS50206"/>
    </source>
</evidence>
<protein>
    <submittedName>
        <fullName evidence="2">Rhodanese-related sulfurtransferase</fullName>
    </submittedName>
</protein>
<dbReference type="GO" id="GO:0004792">
    <property type="term" value="F:thiosulfate-cyanide sulfurtransferase activity"/>
    <property type="evidence" value="ECO:0007669"/>
    <property type="project" value="InterPro"/>
</dbReference>
<dbReference type="PANTHER" id="PTHR43031">
    <property type="entry name" value="FAD-DEPENDENT OXIDOREDUCTASE"/>
    <property type="match status" value="1"/>
</dbReference>
<dbReference type="RefSeq" id="WP_101437979.1">
    <property type="nucleotide sequence ID" value="NZ_PJMY01000003.1"/>
</dbReference>
<dbReference type="InterPro" id="IPR001763">
    <property type="entry name" value="Rhodanese-like_dom"/>
</dbReference>
<organism evidence="2 3">
    <name type="scientific">Amycolatopsis echigonensis</name>
    <dbReference type="NCBI Taxonomy" id="2576905"/>
    <lineage>
        <taxon>Bacteria</taxon>
        <taxon>Bacillati</taxon>
        <taxon>Actinomycetota</taxon>
        <taxon>Actinomycetes</taxon>
        <taxon>Pseudonocardiales</taxon>
        <taxon>Pseudonocardiaceae</taxon>
        <taxon>Amycolatopsis</taxon>
    </lineage>
</organism>
<dbReference type="AlphaFoldDB" id="A0A2N3WL51"/>
<comment type="caution">
    <text evidence="2">The sequence shown here is derived from an EMBL/GenBank/DDBJ whole genome shotgun (WGS) entry which is preliminary data.</text>
</comment>
<dbReference type="CDD" id="cd00158">
    <property type="entry name" value="RHOD"/>
    <property type="match status" value="1"/>
</dbReference>
<dbReference type="OrthoDB" id="9802991at2"/>
<proteinExistence type="predicted"/>